<feature type="chain" id="PRO_5021018487" description="Transporter" evidence="1">
    <location>
        <begin position="22"/>
        <end position="263"/>
    </location>
</feature>
<evidence type="ECO:0008006" key="4">
    <source>
        <dbReference type="Google" id="ProtNLM"/>
    </source>
</evidence>
<name>A0A4U1B6X0_9GAMM</name>
<proteinExistence type="predicted"/>
<dbReference type="RefSeq" id="WP_136734893.1">
    <property type="nucleotide sequence ID" value="NZ_SWDB01000009.1"/>
</dbReference>
<protein>
    <recommendedName>
        <fullName evidence="4">Transporter</fullName>
    </recommendedName>
</protein>
<dbReference type="EMBL" id="SWDB01000009">
    <property type="protein sequence ID" value="TKB46317.1"/>
    <property type="molecule type" value="Genomic_DNA"/>
</dbReference>
<dbReference type="AlphaFoldDB" id="A0A4U1B6X0"/>
<sequence>MKSTSVLVLLSMFLMSGEMQAQERNVKSNDEKLADDPTKVITKFGLSYANNYDFNDSNFSISGSFAFDQARKINARVNGDGSEWRIGGSWLFPFSIINFNFGKNEYANGGNQTNYSIGTFMPLSHFGIEPAGFQIFPMAGYTYNDGEAPVCVEGRCSSEDITIEVTPENGFKMVQSKGGSGYLGAFALKPLQAHWTLMTVVNFSYGSENAEGENYKGWFGGVGASFAPNTNHSFSAFTFLMNNNTYLDEADKRLILSYTYQFD</sequence>
<evidence type="ECO:0000256" key="1">
    <source>
        <dbReference type="SAM" id="SignalP"/>
    </source>
</evidence>
<evidence type="ECO:0000313" key="3">
    <source>
        <dbReference type="Proteomes" id="UP000307999"/>
    </source>
</evidence>
<evidence type="ECO:0000313" key="2">
    <source>
        <dbReference type="EMBL" id="TKB46317.1"/>
    </source>
</evidence>
<accession>A0A4U1B6X0</accession>
<dbReference type="Proteomes" id="UP000307999">
    <property type="component" value="Unassembled WGS sequence"/>
</dbReference>
<gene>
    <name evidence="2" type="ORF">E8M12_04490</name>
</gene>
<organism evidence="2 3">
    <name type="scientific">Thalassotalea mangrovi</name>
    <dbReference type="NCBI Taxonomy" id="2572245"/>
    <lineage>
        <taxon>Bacteria</taxon>
        <taxon>Pseudomonadati</taxon>
        <taxon>Pseudomonadota</taxon>
        <taxon>Gammaproteobacteria</taxon>
        <taxon>Alteromonadales</taxon>
        <taxon>Colwelliaceae</taxon>
        <taxon>Thalassotalea</taxon>
    </lineage>
</organism>
<keyword evidence="1" id="KW-0732">Signal</keyword>
<feature type="signal peptide" evidence="1">
    <location>
        <begin position="1"/>
        <end position="21"/>
    </location>
</feature>
<comment type="caution">
    <text evidence="2">The sequence shown here is derived from an EMBL/GenBank/DDBJ whole genome shotgun (WGS) entry which is preliminary data.</text>
</comment>
<reference evidence="2 3" key="1">
    <citation type="submission" date="2019-04" db="EMBL/GenBank/DDBJ databases">
        <title>Thalassotalea guangxiensis sp. nov., isolated from sediment of the coastal wetland.</title>
        <authorList>
            <person name="Zheng S."/>
            <person name="Zhang D."/>
        </authorList>
    </citation>
    <scope>NUCLEOTIDE SEQUENCE [LARGE SCALE GENOMIC DNA]</scope>
    <source>
        <strain evidence="2 3">ZS-4</strain>
    </source>
</reference>
<keyword evidence="3" id="KW-1185">Reference proteome</keyword>
<dbReference type="OrthoDB" id="7594018at2"/>